<evidence type="ECO:0000259" key="1">
    <source>
        <dbReference type="PROSITE" id="PS51186"/>
    </source>
</evidence>
<evidence type="ECO:0000313" key="3">
    <source>
        <dbReference type="Proteomes" id="UP000193920"/>
    </source>
</evidence>
<proteinExistence type="predicted"/>
<accession>A0A1Y2DRW0</accession>
<organism evidence="2 3">
    <name type="scientific">Neocallimastix californiae</name>
    <dbReference type="NCBI Taxonomy" id="1754190"/>
    <lineage>
        <taxon>Eukaryota</taxon>
        <taxon>Fungi</taxon>
        <taxon>Fungi incertae sedis</taxon>
        <taxon>Chytridiomycota</taxon>
        <taxon>Chytridiomycota incertae sedis</taxon>
        <taxon>Neocallimastigomycetes</taxon>
        <taxon>Neocallimastigales</taxon>
        <taxon>Neocallimastigaceae</taxon>
        <taxon>Neocallimastix</taxon>
    </lineage>
</organism>
<feature type="domain" description="N-acetyltransferase" evidence="1">
    <location>
        <begin position="1"/>
        <end position="146"/>
    </location>
</feature>
<reference evidence="2 3" key="1">
    <citation type="submission" date="2016-08" db="EMBL/GenBank/DDBJ databases">
        <title>A Parts List for Fungal Cellulosomes Revealed by Comparative Genomics.</title>
        <authorList>
            <consortium name="DOE Joint Genome Institute"/>
            <person name="Haitjema C.H."/>
            <person name="Gilmore S.P."/>
            <person name="Henske J.K."/>
            <person name="Solomon K.V."/>
            <person name="De Groot R."/>
            <person name="Kuo A."/>
            <person name="Mondo S.J."/>
            <person name="Salamov A.A."/>
            <person name="Labutti K."/>
            <person name="Zhao Z."/>
            <person name="Chiniquy J."/>
            <person name="Barry K."/>
            <person name="Brewer H.M."/>
            <person name="Purvine S.O."/>
            <person name="Wright A.T."/>
            <person name="Boxma B."/>
            <person name="Van Alen T."/>
            <person name="Hackstein J.H."/>
            <person name="Baker S.E."/>
            <person name="Grigoriev I.V."/>
            <person name="O'Malley M.A."/>
        </authorList>
    </citation>
    <scope>NUCLEOTIDE SEQUENCE [LARGE SCALE GENOMIC DNA]</scope>
    <source>
        <strain evidence="2 3">G1</strain>
    </source>
</reference>
<dbReference type="Pfam" id="PF00583">
    <property type="entry name" value="Acetyltransf_1"/>
    <property type="match status" value="1"/>
</dbReference>
<protein>
    <submittedName>
        <fullName evidence="2">Acyl-CoA N-acyltransferase</fullName>
    </submittedName>
</protein>
<keyword evidence="3" id="KW-1185">Reference proteome</keyword>
<dbReference type="Proteomes" id="UP000193920">
    <property type="component" value="Unassembled WGS sequence"/>
</dbReference>
<gene>
    <name evidence="2" type="ORF">LY90DRAFT_701073</name>
</gene>
<dbReference type="SUPFAM" id="SSF55729">
    <property type="entry name" value="Acyl-CoA N-acyltransferases (Nat)"/>
    <property type="match status" value="1"/>
</dbReference>
<dbReference type="AlphaFoldDB" id="A0A1Y2DRW0"/>
<dbReference type="InterPro" id="IPR000182">
    <property type="entry name" value="GNAT_dom"/>
</dbReference>
<dbReference type="Gene3D" id="3.40.630.30">
    <property type="match status" value="1"/>
</dbReference>
<keyword evidence="2" id="KW-0012">Acyltransferase</keyword>
<dbReference type="EMBL" id="MCOG01000058">
    <property type="protein sequence ID" value="ORY62011.1"/>
    <property type="molecule type" value="Genomic_DNA"/>
</dbReference>
<name>A0A1Y2DRW0_9FUNG</name>
<dbReference type="OrthoDB" id="2129362at2759"/>
<dbReference type="PROSITE" id="PS51186">
    <property type="entry name" value="GNAT"/>
    <property type="match status" value="1"/>
</dbReference>
<dbReference type="CDD" id="cd04301">
    <property type="entry name" value="NAT_SF"/>
    <property type="match status" value="1"/>
</dbReference>
<comment type="caution">
    <text evidence="2">The sequence shown here is derived from an EMBL/GenBank/DDBJ whole genome shotgun (WGS) entry which is preliminary data.</text>
</comment>
<dbReference type="InterPro" id="IPR016181">
    <property type="entry name" value="Acyl_CoA_acyltransferase"/>
</dbReference>
<keyword evidence="2" id="KW-0808">Transferase</keyword>
<sequence>MSIILCDESNIKELVEFFKEEVAYLDQTFNYPKWKFGLYPSEESITEAVTKKEQYAYLIDGKIVGAVVFNDNPGGKYENANIVCKRNEYMVIHTLATSHKCYKKGIATKIVNFCIEKAKKEGYKGVYSDIIPTNVLSKNLLTKLGF</sequence>
<dbReference type="GO" id="GO:0016747">
    <property type="term" value="F:acyltransferase activity, transferring groups other than amino-acyl groups"/>
    <property type="evidence" value="ECO:0007669"/>
    <property type="project" value="InterPro"/>
</dbReference>
<evidence type="ECO:0000313" key="2">
    <source>
        <dbReference type="EMBL" id="ORY62011.1"/>
    </source>
</evidence>